<keyword evidence="1" id="KW-0963">Cytoplasm</keyword>
<organism evidence="8 9">
    <name type="scientific">Ligilactobacillus araffinosus DSM 20653</name>
    <dbReference type="NCBI Taxonomy" id="1423820"/>
    <lineage>
        <taxon>Bacteria</taxon>
        <taxon>Bacillati</taxon>
        <taxon>Bacillota</taxon>
        <taxon>Bacilli</taxon>
        <taxon>Lactobacillales</taxon>
        <taxon>Lactobacillaceae</taxon>
        <taxon>Ligilactobacillus</taxon>
    </lineage>
</organism>
<comment type="caution">
    <text evidence="8">The sequence shown here is derived from an EMBL/GenBank/DDBJ whole genome shotgun (WGS) entry which is preliminary data.</text>
</comment>
<dbReference type="SMART" id="SM00850">
    <property type="entry name" value="LytTR"/>
    <property type="match status" value="1"/>
</dbReference>
<feature type="modified residue" description="4-aspartylphosphate" evidence="5">
    <location>
        <position position="62"/>
    </location>
</feature>
<evidence type="ECO:0000313" key="9">
    <source>
        <dbReference type="Proteomes" id="UP000051291"/>
    </source>
</evidence>
<dbReference type="PANTHER" id="PTHR37299:SF3">
    <property type="entry name" value="STAGE 0 SPORULATION PROTEIN A HOMOLOG"/>
    <property type="match status" value="1"/>
</dbReference>
<dbReference type="Proteomes" id="UP000051291">
    <property type="component" value="Unassembled WGS sequence"/>
</dbReference>
<dbReference type="Pfam" id="PF00072">
    <property type="entry name" value="Response_reg"/>
    <property type="match status" value="1"/>
</dbReference>
<accession>A0A0R1ZBR5</accession>
<dbReference type="PROSITE" id="PS50110">
    <property type="entry name" value="RESPONSE_REGULATORY"/>
    <property type="match status" value="1"/>
</dbReference>
<feature type="domain" description="HTH LytTR-type" evidence="7">
    <location>
        <begin position="146"/>
        <end position="246"/>
    </location>
</feature>
<evidence type="ECO:0000259" key="7">
    <source>
        <dbReference type="PROSITE" id="PS50930"/>
    </source>
</evidence>
<proteinExistence type="predicted"/>
<dbReference type="InterPro" id="IPR001789">
    <property type="entry name" value="Sig_transdc_resp-reg_receiver"/>
</dbReference>
<dbReference type="PANTHER" id="PTHR37299">
    <property type="entry name" value="TRANSCRIPTIONAL REGULATOR-RELATED"/>
    <property type="match status" value="1"/>
</dbReference>
<reference evidence="8 9" key="1">
    <citation type="journal article" date="2015" name="Genome Announc.">
        <title>Expanding the biotechnology potential of lactobacilli through comparative genomics of 213 strains and associated genera.</title>
        <authorList>
            <person name="Sun Z."/>
            <person name="Harris H.M."/>
            <person name="McCann A."/>
            <person name="Guo C."/>
            <person name="Argimon S."/>
            <person name="Zhang W."/>
            <person name="Yang X."/>
            <person name="Jeffery I.B."/>
            <person name="Cooney J.C."/>
            <person name="Kagawa T.F."/>
            <person name="Liu W."/>
            <person name="Song Y."/>
            <person name="Salvetti E."/>
            <person name="Wrobel A."/>
            <person name="Rasinkangas P."/>
            <person name="Parkhill J."/>
            <person name="Rea M.C."/>
            <person name="O'Sullivan O."/>
            <person name="Ritari J."/>
            <person name="Douillard F.P."/>
            <person name="Paul Ross R."/>
            <person name="Yang R."/>
            <person name="Briner A.E."/>
            <person name="Felis G.E."/>
            <person name="de Vos W.M."/>
            <person name="Barrangou R."/>
            <person name="Klaenhammer T.R."/>
            <person name="Caufield P.W."/>
            <person name="Cui Y."/>
            <person name="Zhang H."/>
            <person name="O'Toole P.W."/>
        </authorList>
    </citation>
    <scope>NUCLEOTIDE SEQUENCE [LARGE SCALE GENOMIC DNA]</scope>
    <source>
        <strain evidence="8 9">DSM 20653</strain>
    </source>
</reference>
<dbReference type="SMART" id="SM00448">
    <property type="entry name" value="REC"/>
    <property type="match status" value="1"/>
</dbReference>
<evidence type="ECO:0000313" key="8">
    <source>
        <dbReference type="EMBL" id="KRM52248.1"/>
    </source>
</evidence>
<keyword evidence="9" id="KW-1185">Reference proteome</keyword>
<dbReference type="STRING" id="1423820.FC64_GL000673"/>
<sequence>MEYPIILCEDNSEQLANLTSVINDFNMFHPNQYQLAFKSSDPHAVEDYIKDNSIEKGVYFFDIDLGSDINGIDLAQWVRNHDISGKIIFVTTHTEMAPLTLQRQVEPLGFITKDMGYEQMRIEIVNTLNLAYERIEKKALENDKMYSFSIGNQVLNFEEKKIIYITSSDKAHRVILVTQDGQYEFFDNIANLEKKTGLLKVSRSLLVNPKNIERVDYKMRVIYFKNGDEEVFSLSKTKALKQALLNENEE</sequence>
<dbReference type="SUPFAM" id="SSF52172">
    <property type="entry name" value="CheY-like"/>
    <property type="match status" value="1"/>
</dbReference>
<keyword evidence="5" id="KW-0597">Phosphoprotein</keyword>
<dbReference type="PROSITE" id="PS50930">
    <property type="entry name" value="HTH_LYTTR"/>
    <property type="match status" value="1"/>
</dbReference>
<feature type="domain" description="Response regulatory" evidence="6">
    <location>
        <begin position="4"/>
        <end position="128"/>
    </location>
</feature>
<evidence type="ECO:0000256" key="1">
    <source>
        <dbReference type="ARBA" id="ARBA00022490"/>
    </source>
</evidence>
<dbReference type="EMBL" id="AYYZ01000025">
    <property type="protein sequence ID" value="KRM52248.1"/>
    <property type="molecule type" value="Genomic_DNA"/>
</dbReference>
<evidence type="ECO:0000256" key="3">
    <source>
        <dbReference type="ARBA" id="ARBA00023159"/>
    </source>
</evidence>
<dbReference type="GO" id="GO:0003677">
    <property type="term" value="F:DNA binding"/>
    <property type="evidence" value="ECO:0007669"/>
    <property type="project" value="InterPro"/>
</dbReference>
<evidence type="ECO:0000256" key="2">
    <source>
        <dbReference type="ARBA" id="ARBA00023012"/>
    </source>
</evidence>
<dbReference type="Pfam" id="PF04397">
    <property type="entry name" value="LytTR"/>
    <property type="match status" value="1"/>
</dbReference>
<dbReference type="Gene3D" id="3.40.50.2300">
    <property type="match status" value="1"/>
</dbReference>
<dbReference type="InterPro" id="IPR011006">
    <property type="entry name" value="CheY-like_superfamily"/>
</dbReference>
<gene>
    <name evidence="8" type="ORF">FC64_GL000673</name>
</gene>
<dbReference type="Gene3D" id="2.40.50.1020">
    <property type="entry name" value="LytTr DNA-binding domain"/>
    <property type="match status" value="1"/>
</dbReference>
<keyword evidence="2" id="KW-0902">Two-component regulatory system</keyword>
<dbReference type="AlphaFoldDB" id="A0A0R1ZBR5"/>
<dbReference type="InterPro" id="IPR007492">
    <property type="entry name" value="LytTR_DNA-bd_dom"/>
</dbReference>
<dbReference type="InterPro" id="IPR046947">
    <property type="entry name" value="LytR-like"/>
</dbReference>
<dbReference type="RefSeq" id="WP_057906606.1">
    <property type="nucleotide sequence ID" value="NZ_AYYZ01000025.1"/>
</dbReference>
<protein>
    <submittedName>
        <fullName evidence="8">Response regulator</fullName>
    </submittedName>
</protein>
<keyword evidence="3" id="KW-0010">Activator</keyword>
<name>A0A0R1ZBR5_9LACO</name>
<evidence type="ECO:0000259" key="6">
    <source>
        <dbReference type="PROSITE" id="PS50110"/>
    </source>
</evidence>
<evidence type="ECO:0000256" key="5">
    <source>
        <dbReference type="PROSITE-ProRule" id="PRU00169"/>
    </source>
</evidence>
<comment type="function">
    <text evidence="4">Required for high-level post-exponential phase expression of a series of secreted proteins.</text>
</comment>
<evidence type="ECO:0000256" key="4">
    <source>
        <dbReference type="ARBA" id="ARBA00037164"/>
    </source>
</evidence>
<dbReference type="PATRIC" id="fig|1423820.4.peg.683"/>
<dbReference type="GO" id="GO:0000156">
    <property type="term" value="F:phosphorelay response regulator activity"/>
    <property type="evidence" value="ECO:0007669"/>
    <property type="project" value="InterPro"/>
</dbReference>